<accession>A0ABY8UJ45</accession>
<feature type="transmembrane region" description="Helical" evidence="9">
    <location>
        <begin position="109"/>
        <end position="130"/>
    </location>
</feature>
<organism evidence="11 12">
    <name type="scientific">Tetradesmus obliquus</name>
    <name type="common">Green alga</name>
    <name type="synonym">Acutodesmus obliquus</name>
    <dbReference type="NCBI Taxonomy" id="3088"/>
    <lineage>
        <taxon>Eukaryota</taxon>
        <taxon>Viridiplantae</taxon>
        <taxon>Chlorophyta</taxon>
        <taxon>core chlorophytes</taxon>
        <taxon>Chlorophyceae</taxon>
        <taxon>CS clade</taxon>
        <taxon>Sphaeropleales</taxon>
        <taxon>Scenedesmaceae</taxon>
        <taxon>Tetradesmus</taxon>
    </lineage>
</organism>
<evidence type="ECO:0000313" key="11">
    <source>
        <dbReference type="EMBL" id="WIA21553.1"/>
    </source>
</evidence>
<feature type="transmembrane region" description="Helical" evidence="9">
    <location>
        <begin position="61"/>
        <end position="82"/>
    </location>
</feature>
<dbReference type="PANTHER" id="PTHR22950">
    <property type="entry name" value="AMINO ACID TRANSPORTER"/>
    <property type="match status" value="1"/>
</dbReference>
<dbReference type="PANTHER" id="PTHR22950:SF458">
    <property type="entry name" value="SODIUM-COUPLED NEUTRAL AMINO ACID TRANSPORTER 11-RELATED"/>
    <property type="match status" value="1"/>
</dbReference>
<keyword evidence="5" id="KW-0029">Amino-acid transport</keyword>
<evidence type="ECO:0000256" key="7">
    <source>
        <dbReference type="ARBA" id="ARBA00023136"/>
    </source>
</evidence>
<evidence type="ECO:0000256" key="8">
    <source>
        <dbReference type="SAM" id="MobiDB-lite"/>
    </source>
</evidence>
<evidence type="ECO:0000256" key="6">
    <source>
        <dbReference type="ARBA" id="ARBA00022989"/>
    </source>
</evidence>
<name>A0ABY8UJ45_TETOB</name>
<evidence type="ECO:0000256" key="3">
    <source>
        <dbReference type="ARBA" id="ARBA00022448"/>
    </source>
</evidence>
<evidence type="ECO:0000256" key="9">
    <source>
        <dbReference type="SAM" id="Phobius"/>
    </source>
</evidence>
<feature type="transmembrane region" description="Helical" evidence="9">
    <location>
        <begin position="292"/>
        <end position="312"/>
    </location>
</feature>
<protein>
    <recommendedName>
        <fullName evidence="10">Amino acid transporter transmembrane domain-containing protein</fullName>
    </recommendedName>
</protein>
<feature type="transmembrane region" description="Helical" evidence="9">
    <location>
        <begin position="180"/>
        <end position="202"/>
    </location>
</feature>
<feature type="transmembrane region" description="Helical" evidence="9">
    <location>
        <begin position="214"/>
        <end position="241"/>
    </location>
</feature>
<feature type="transmembrane region" description="Helical" evidence="9">
    <location>
        <begin position="378"/>
        <end position="401"/>
    </location>
</feature>
<evidence type="ECO:0000256" key="5">
    <source>
        <dbReference type="ARBA" id="ARBA00022970"/>
    </source>
</evidence>
<keyword evidence="6 9" id="KW-1133">Transmembrane helix</keyword>
<evidence type="ECO:0000313" key="12">
    <source>
        <dbReference type="Proteomes" id="UP001244341"/>
    </source>
</evidence>
<keyword evidence="7 9" id="KW-0472">Membrane</keyword>
<feature type="transmembrane region" description="Helical" evidence="9">
    <location>
        <begin position="150"/>
        <end position="168"/>
    </location>
</feature>
<dbReference type="Pfam" id="PF01490">
    <property type="entry name" value="Aa_trans"/>
    <property type="match status" value="1"/>
</dbReference>
<gene>
    <name evidence="11" type="ORF">OEZ85_000749</name>
</gene>
<reference evidence="11 12" key="1">
    <citation type="submission" date="2023-05" db="EMBL/GenBank/DDBJ databases">
        <title>A 100% complete, gapless, phased diploid assembly of the Scenedesmus obliquus UTEX 3031 genome.</title>
        <authorList>
            <person name="Biondi T.C."/>
            <person name="Hanschen E.R."/>
            <person name="Kwon T."/>
            <person name="Eng W."/>
            <person name="Kruse C.P.S."/>
            <person name="Koehler S.I."/>
            <person name="Kunde Y."/>
            <person name="Gleasner C.D."/>
            <person name="You Mak K.T."/>
            <person name="Polle J."/>
            <person name="Hovde B.T."/>
            <person name="Starkenburg S.R."/>
        </authorList>
    </citation>
    <scope>NUCLEOTIDE SEQUENCE [LARGE SCALE GENOMIC DNA]</scope>
    <source>
        <strain evidence="11 12">DOE0152z</strain>
    </source>
</reference>
<evidence type="ECO:0000256" key="1">
    <source>
        <dbReference type="ARBA" id="ARBA00004141"/>
    </source>
</evidence>
<feature type="region of interest" description="Disordered" evidence="8">
    <location>
        <begin position="674"/>
        <end position="730"/>
    </location>
</feature>
<dbReference type="EMBL" id="CP126220">
    <property type="protein sequence ID" value="WIA21553.1"/>
    <property type="molecule type" value="Genomic_DNA"/>
</dbReference>
<feature type="transmembrane region" description="Helical" evidence="9">
    <location>
        <begin position="253"/>
        <end position="272"/>
    </location>
</feature>
<keyword evidence="3" id="KW-0813">Transport</keyword>
<dbReference type="InterPro" id="IPR013057">
    <property type="entry name" value="AA_transpt_TM"/>
</dbReference>
<feature type="compositionally biased region" description="Low complexity" evidence="8">
    <location>
        <begin position="674"/>
        <end position="697"/>
    </location>
</feature>
<keyword evidence="4 9" id="KW-0812">Transmembrane</keyword>
<keyword evidence="12" id="KW-1185">Reference proteome</keyword>
<feature type="transmembrane region" description="Helical" evidence="9">
    <location>
        <begin position="501"/>
        <end position="521"/>
    </location>
</feature>
<evidence type="ECO:0000259" key="10">
    <source>
        <dbReference type="Pfam" id="PF01490"/>
    </source>
</evidence>
<feature type="compositionally biased region" description="Low complexity" evidence="8">
    <location>
        <begin position="457"/>
        <end position="472"/>
    </location>
</feature>
<proteinExistence type="inferred from homology"/>
<feature type="domain" description="Amino acid transporter transmembrane" evidence="10">
    <location>
        <begin position="32"/>
        <end position="363"/>
    </location>
</feature>
<comment type="similarity">
    <text evidence="2">Belongs to the amino acid/polyamine transporter 2 family.</text>
</comment>
<dbReference type="Proteomes" id="UP001244341">
    <property type="component" value="Chromosome 13b"/>
</dbReference>
<feature type="transmembrane region" description="Helical" evidence="9">
    <location>
        <begin position="348"/>
        <end position="372"/>
    </location>
</feature>
<evidence type="ECO:0000256" key="4">
    <source>
        <dbReference type="ARBA" id="ARBA00022692"/>
    </source>
</evidence>
<evidence type="ECO:0000256" key="2">
    <source>
        <dbReference type="ARBA" id="ARBA00008066"/>
    </source>
</evidence>
<sequence length="730" mass="74354">MPGFGADDFPGKRNVAAAYSKGSGCAGYAKADVSQSTVNLVTCVLGAGALGYPFCFKECGLVLATLIMFVTLVATRISYQLLLHCGQLCTRRTYEGIAESALGRGGRTLLELCIAAMNLGALVAFLDILADVLSAVAGTIIPPGAEPSRHAYITGVTVVGALPVCLVVRDYALIAALSNASVVFVVIFAVVVFCTAFAPYAAAALGFKWALSSVAAAASTAAAAAAGTGSGGAAAAAAATLMPPVLHMWHVQGVLVSLPVMAYGFTAHQYYMGIYTMLKAPSVRKMKHVTDLALLICAGVYWTVGVGGYATFGERTAGDIIRNLGGQRTLGLLGAYARALKLCYGMAILGNIPLHALVVFLVLGLGLASALWLPNVELIFGLTGSTASVLVAFIIPAMCFIKLYESAPELGGGGSSWESSGPRGVLSAVCYICYGCCGIPSWLASFCSSSSAGKGHGSPGSSSNGSSSSGSGAQQQYHSPVKGQVLVVPELRAQWMCRHRLAVLLLVFGVISGLLCTDAILSSISEEKAVVQLAQELVKHEAVVAEASRAQQKAKEAAAAVDAVSNAAQQLSNVTSNTNNTLGALTAAAEALNTIAAKNGSGSGAGDSHSMWDLKGRLEDHKAKVAEEGVLKNVEAALSAATADITATMDSVTKVVIKLDASIAQIKADAAAAAAAAHAPDPPQQQQQHHAPGTAAPDGTVLPEATGSSHIVPHGQEGSSNLAATPPAAA</sequence>
<feature type="region of interest" description="Disordered" evidence="8">
    <location>
        <begin position="457"/>
        <end position="476"/>
    </location>
</feature>
<comment type="subcellular location">
    <subcellularLocation>
        <location evidence="1">Membrane</location>
        <topology evidence="1">Multi-pass membrane protein</topology>
    </subcellularLocation>
</comment>